<reference evidence="4" key="1">
    <citation type="submission" date="2020-02" db="EMBL/GenBank/DDBJ databases">
        <authorList>
            <person name="Meier V. D."/>
        </authorList>
    </citation>
    <scope>NUCLEOTIDE SEQUENCE</scope>
    <source>
        <strain evidence="4">AVDCRST_MAG93</strain>
    </source>
</reference>
<dbReference type="Pfam" id="PF13464">
    <property type="entry name" value="RodZ_C"/>
    <property type="match status" value="1"/>
</dbReference>
<proteinExistence type="predicted"/>
<name>A0A6J4K1B4_9CHLR</name>
<dbReference type="AlphaFoldDB" id="A0A6J4K1B4"/>
<keyword evidence="2" id="KW-0472">Membrane</keyword>
<dbReference type="PANTHER" id="PTHR34475:SF1">
    <property type="entry name" value="CYTOSKELETON PROTEIN RODZ"/>
    <property type="match status" value="1"/>
</dbReference>
<sequence length="184" mass="19920">MTRFLDKLNTPQAVAVVLMFFLVVNGFLFYRYQQLEVNNATSTIIDAESVVVEAEAIASVDQEPDIAEEPDPTEEQEPATEEEITVPTESAPSPKGEVEVVRLVVGVSGAPSWLRVQEDRQIVLSRVSEPGFSREFVADQAISLQVGNAGAVQVEVNGRNLGPLGADGEVATRTYTTQKGREAS</sequence>
<evidence type="ECO:0000313" key="4">
    <source>
        <dbReference type="EMBL" id="CAA9293115.1"/>
    </source>
</evidence>
<gene>
    <name evidence="4" type="ORF">AVDCRST_MAG93-4052</name>
</gene>
<dbReference type="PANTHER" id="PTHR34475">
    <property type="match status" value="1"/>
</dbReference>
<dbReference type="InterPro" id="IPR050400">
    <property type="entry name" value="Bact_Cytoskel_RodZ"/>
</dbReference>
<organism evidence="4">
    <name type="scientific">uncultured Chloroflexia bacterium</name>
    <dbReference type="NCBI Taxonomy" id="1672391"/>
    <lineage>
        <taxon>Bacteria</taxon>
        <taxon>Bacillati</taxon>
        <taxon>Chloroflexota</taxon>
        <taxon>Chloroflexia</taxon>
        <taxon>environmental samples</taxon>
    </lineage>
</organism>
<feature type="region of interest" description="Disordered" evidence="1">
    <location>
        <begin position="61"/>
        <end position="95"/>
    </location>
</feature>
<feature type="domain" description="Cytoskeleton protein RodZ-like C-terminal" evidence="3">
    <location>
        <begin position="110"/>
        <end position="172"/>
    </location>
</feature>
<feature type="compositionally biased region" description="Acidic residues" evidence="1">
    <location>
        <begin position="62"/>
        <end position="84"/>
    </location>
</feature>
<accession>A0A6J4K1B4</accession>
<feature type="region of interest" description="Disordered" evidence="1">
    <location>
        <begin position="164"/>
        <end position="184"/>
    </location>
</feature>
<feature type="transmembrane region" description="Helical" evidence="2">
    <location>
        <begin position="12"/>
        <end position="30"/>
    </location>
</feature>
<evidence type="ECO:0000256" key="2">
    <source>
        <dbReference type="SAM" id="Phobius"/>
    </source>
</evidence>
<keyword evidence="2" id="KW-0812">Transmembrane</keyword>
<dbReference type="InterPro" id="IPR025194">
    <property type="entry name" value="RodZ-like_C"/>
</dbReference>
<protein>
    <recommendedName>
        <fullName evidence="3">Cytoskeleton protein RodZ-like C-terminal domain-containing protein</fullName>
    </recommendedName>
</protein>
<dbReference type="EMBL" id="CADCTR010001374">
    <property type="protein sequence ID" value="CAA9293115.1"/>
    <property type="molecule type" value="Genomic_DNA"/>
</dbReference>
<keyword evidence="2" id="KW-1133">Transmembrane helix</keyword>
<evidence type="ECO:0000259" key="3">
    <source>
        <dbReference type="Pfam" id="PF13464"/>
    </source>
</evidence>
<evidence type="ECO:0000256" key="1">
    <source>
        <dbReference type="SAM" id="MobiDB-lite"/>
    </source>
</evidence>